<organism evidence="4 5">
    <name type="scientific">Desulfopila aestuarii DSM 18488</name>
    <dbReference type="NCBI Taxonomy" id="1121416"/>
    <lineage>
        <taxon>Bacteria</taxon>
        <taxon>Pseudomonadati</taxon>
        <taxon>Thermodesulfobacteriota</taxon>
        <taxon>Desulfobulbia</taxon>
        <taxon>Desulfobulbales</taxon>
        <taxon>Desulfocapsaceae</taxon>
        <taxon>Desulfopila</taxon>
    </lineage>
</organism>
<dbReference type="OrthoDB" id="128480at2"/>
<dbReference type="STRING" id="1121416.SAMN02745220_02591"/>
<evidence type="ECO:0000313" key="5">
    <source>
        <dbReference type="Proteomes" id="UP000184603"/>
    </source>
</evidence>
<evidence type="ECO:0000313" key="4">
    <source>
        <dbReference type="EMBL" id="SHO48990.1"/>
    </source>
</evidence>
<dbReference type="Proteomes" id="UP000184603">
    <property type="component" value="Unassembled WGS sequence"/>
</dbReference>
<dbReference type="Pfam" id="PF00849">
    <property type="entry name" value="PseudoU_synth_2"/>
    <property type="match status" value="1"/>
</dbReference>
<name>A0A1M7Y8N7_9BACT</name>
<dbReference type="InterPro" id="IPR020103">
    <property type="entry name" value="PsdUridine_synth_cat_dom_sf"/>
</dbReference>
<keyword evidence="5" id="KW-1185">Reference proteome</keyword>
<dbReference type="GO" id="GO:0006396">
    <property type="term" value="P:RNA processing"/>
    <property type="evidence" value="ECO:0007669"/>
    <property type="project" value="UniProtKB-ARBA"/>
</dbReference>
<accession>A0A1M7Y8N7</accession>
<dbReference type="InterPro" id="IPR006224">
    <property type="entry name" value="PsdUridine_synth_RluA-like_CS"/>
</dbReference>
<dbReference type="PROSITE" id="PS01129">
    <property type="entry name" value="PSI_RLU"/>
    <property type="match status" value="1"/>
</dbReference>
<dbReference type="GO" id="GO:0003723">
    <property type="term" value="F:RNA binding"/>
    <property type="evidence" value="ECO:0007669"/>
    <property type="project" value="InterPro"/>
</dbReference>
<dbReference type="GO" id="GO:0009982">
    <property type="term" value="F:pseudouridine synthase activity"/>
    <property type="evidence" value="ECO:0007669"/>
    <property type="project" value="InterPro"/>
</dbReference>
<proteinExistence type="inferred from homology"/>
<feature type="domain" description="Pseudouridine synthase RsuA/RluA-like" evidence="3">
    <location>
        <begin position="15"/>
        <end position="171"/>
    </location>
</feature>
<evidence type="ECO:0000256" key="1">
    <source>
        <dbReference type="ARBA" id="ARBA00010876"/>
    </source>
</evidence>
<dbReference type="CDD" id="cd02869">
    <property type="entry name" value="PseudoU_synth_RluA_like"/>
    <property type="match status" value="1"/>
</dbReference>
<dbReference type="GO" id="GO:0001522">
    <property type="term" value="P:pseudouridine synthesis"/>
    <property type="evidence" value="ECO:0007669"/>
    <property type="project" value="InterPro"/>
</dbReference>
<gene>
    <name evidence="4" type="ORF">SAMN02745220_02591</name>
</gene>
<dbReference type="InterPro" id="IPR006145">
    <property type="entry name" value="PsdUridine_synth_RsuA/RluA"/>
</dbReference>
<dbReference type="PANTHER" id="PTHR21600:SF83">
    <property type="entry name" value="PSEUDOURIDYLATE SYNTHASE RPUSD4, MITOCHONDRIAL"/>
    <property type="match status" value="1"/>
</dbReference>
<dbReference type="Gene3D" id="3.30.2350.10">
    <property type="entry name" value="Pseudouridine synthase"/>
    <property type="match status" value="1"/>
</dbReference>
<sequence>MNILDPETVLFEDNHLLVVNKPAGLLTQPVPDDNRDSLEEMAKAYLKEVYNKPGRVYLHAVHRIDRQVSGLVIFARTDKALSRLNQAMRDKRITKIYHALVEGSPGPPGVTIQLKNHLSHRSHHALVTHSKTADSREATLTYTVLKKNAQLSLVQIDLDTGRYHQIRAQLAYAGFPILGDKKYGSANTFGTQDAIGLHSYNTRFPHPVRAEELNIIAPYPIYWQGSSQGLIS</sequence>
<keyword evidence="2" id="KW-0413">Isomerase</keyword>
<dbReference type="GO" id="GO:0140098">
    <property type="term" value="F:catalytic activity, acting on RNA"/>
    <property type="evidence" value="ECO:0007669"/>
    <property type="project" value="UniProtKB-ARBA"/>
</dbReference>
<dbReference type="InterPro" id="IPR050188">
    <property type="entry name" value="RluA_PseudoU_synthase"/>
</dbReference>
<comment type="similarity">
    <text evidence="1">Belongs to the pseudouridine synthase RluA family.</text>
</comment>
<dbReference type="EMBL" id="FRFE01000012">
    <property type="protein sequence ID" value="SHO48990.1"/>
    <property type="molecule type" value="Genomic_DNA"/>
</dbReference>
<protein>
    <submittedName>
        <fullName evidence="4">23S rRNA pseudouridine1911/1915/1917 synthase</fullName>
    </submittedName>
</protein>
<evidence type="ECO:0000256" key="2">
    <source>
        <dbReference type="ARBA" id="ARBA00023235"/>
    </source>
</evidence>
<dbReference type="SUPFAM" id="SSF55120">
    <property type="entry name" value="Pseudouridine synthase"/>
    <property type="match status" value="1"/>
</dbReference>
<dbReference type="AlphaFoldDB" id="A0A1M7Y8N7"/>
<reference evidence="4 5" key="1">
    <citation type="submission" date="2016-12" db="EMBL/GenBank/DDBJ databases">
        <authorList>
            <person name="Song W.-J."/>
            <person name="Kurnit D.M."/>
        </authorList>
    </citation>
    <scope>NUCLEOTIDE SEQUENCE [LARGE SCALE GENOMIC DNA]</scope>
    <source>
        <strain evidence="4 5">DSM 18488</strain>
    </source>
</reference>
<evidence type="ECO:0000259" key="3">
    <source>
        <dbReference type="Pfam" id="PF00849"/>
    </source>
</evidence>
<dbReference type="PANTHER" id="PTHR21600">
    <property type="entry name" value="MITOCHONDRIAL RNA PSEUDOURIDINE SYNTHASE"/>
    <property type="match status" value="1"/>
</dbReference>
<dbReference type="RefSeq" id="WP_073613882.1">
    <property type="nucleotide sequence ID" value="NZ_FRFE01000012.1"/>
</dbReference>